<reference evidence="1" key="1">
    <citation type="submission" date="2019-11" db="EMBL/GenBank/DDBJ databases">
        <title>Description of new Acetobacter species.</title>
        <authorList>
            <person name="Cleenwerck I."/>
            <person name="Sombolestani A.S."/>
        </authorList>
    </citation>
    <scope>NUCLEOTIDE SEQUENCE</scope>
    <source>
        <strain evidence="1">LMG 1626</strain>
    </source>
</reference>
<dbReference type="RefSeq" id="WP_166317766.1">
    <property type="nucleotide sequence ID" value="NZ_WOTH01000037.1"/>
</dbReference>
<sequence>MLASRIIEIDGVFLGTMIKERSSTQFRFHAIHESVRALHARIIAEPTDLIRQAAILLRRARSTVHARTMAQA</sequence>
<proteinExistence type="predicted"/>
<comment type="caution">
    <text evidence="1">The sequence shown here is derived from an EMBL/GenBank/DDBJ whole genome shotgun (WGS) entry which is preliminary data.</text>
</comment>
<dbReference type="AlphaFoldDB" id="A0A967BAD3"/>
<organism evidence="1 2">
    <name type="scientific">Acetobacter estunensis</name>
    <dbReference type="NCBI Taxonomy" id="104097"/>
    <lineage>
        <taxon>Bacteria</taxon>
        <taxon>Pseudomonadati</taxon>
        <taxon>Pseudomonadota</taxon>
        <taxon>Alphaproteobacteria</taxon>
        <taxon>Acetobacterales</taxon>
        <taxon>Acetobacteraceae</taxon>
        <taxon>Acetobacter</taxon>
    </lineage>
</organism>
<protein>
    <submittedName>
        <fullName evidence="1">Uncharacterized protein</fullName>
    </submittedName>
</protein>
<gene>
    <name evidence="1" type="ORF">GOB87_13250</name>
</gene>
<accession>A0A967BAD3</accession>
<keyword evidence="2" id="KW-1185">Reference proteome</keyword>
<dbReference type="EMBL" id="WOTH01000037">
    <property type="protein sequence ID" value="NHO54901.1"/>
    <property type="molecule type" value="Genomic_DNA"/>
</dbReference>
<dbReference type="Proteomes" id="UP000597459">
    <property type="component" value="Unassembled WGS sequence"/>
</dbReference>
<evidence type="ECO:0000313" key="2">
    <source>
        <dbReference type="Proteomes" id="UP000597459"/>
    </source>
</evidence>
<evidence type="ECO:0000313" key="1">
    <source>
        <dbReference type="EMBL" id="NHO54901.1"/>
    </source>
</evidence>
<name>A0A967BAD3_9PROT</name>